<dbReference type="PANTHER" id="PTHR18929">
    <property type="entry name" value="PROTEIN DISULFIDE ISOMERASE"/>
    <property type="match status" value="1"/>
</dbReference>
<name>A0A875S2X6_EENNA</name>
<dbReference type="Proteomes" id="UP000662931">
    <property type="component" value="Chromosome 3"/>
</dbReference>
<keyword evidence="7" id="KW-0677">Repeat</keyword>
<accession>A0A875S2X6</accession>
<dbReference type="InterPro" id="IPR017937">
    <property type="entry name" value="Thioredoxin_CS"/>
</dbReference>
<dbReference type="GO" id="GO:0006457">
    <property type="term" value="P:protein folding"/>
    <property type="evidence" value="ECO:0007669"/>
    <property type="project" value="TreeGrafter"/>
</dbReference>
<feature type="disulfide bond" description="Redox-active" evidence="12">
    <location>
        <begin position="59"/>
        <end position="62"/>
    </location>
</feature>
<dbReference type="EC" id="5.3.4.1" evidence="5 14"/>
<evidence type="ECO:0000256" key="2">
    <source>
        <dbReference type="ARBA" id="ARBA00002692"/>
    </source>
</evidence>
<proteinExistence type="inferred from homology"/>
<feature type="domain" description="Thioredoxin" evidence="16">
    <location>
        <begin position="360"/>
        <end position="482"/>
    </location>
</feature>
<comment type="similarity">
    <text evidence="4 13">Belongs to the protein disulfide isomerase family.</text>
</comment>
<feature type="compositionally biased region" description="Acidic residues" evidence="15">
    <location>
        <begin position="499"/>
        <end position="514"/>
    </location>
</feature>
<dbReference type="PROSITE" id="PS51352">
    <property type="entry name" value="THIOREDOXIN_2"/>
    <property type="match status" value="2"/>
</dbReference>
<evidence type="ECO:0000256" key="3">
    <source>
        <dbReference type="ARBA" id="ARBA00004319"/>
    </source>
</evidence>
<gene>
    <name evidence="17" type="ORF">FOA43_002660</name>
</gene>
<dbReference type="Pfam" id="PF13848">
    <property type="entry name" value="Thioredoxin_6"/>
    <property type="match status" value="1"/>
</dbReference>
<comment type="catalytic activity">
    <reaction evidence="1 14">
        <text>Catalyzes the rearrangement of -S-S- bonds in proteins.</text>
        <dbReference type="EC" id="5.3.4.1"/>
    </reaction>
</comment>
<dbReference type="InterPro" id="IPR005792">
    <property type="entry name" value="Prot_disulphide_isomerase"/>
</dbReference>
<dbReference type="PRINTS" id="PR00421">
    <property type="entry name" value="THIOREDOXIN"/>
</dbReference>
<dbReference type="GO" id="GO:0003756">
    <property type="term" value="F:protein disulfide isomerase activity"/>
    <property type="evidence" value="ECO:0007669"/>
    <property type="project" value="UniProtKB-EC"/>
</dbReference>
<evidence type="ECO:0000256" key="14">
    <source>
        <dbReference type="RuleBase" id="RU361130"/>
    </source>
</evidence>
<dbReference type="FunFam" id="3.40.30.10:FF:000017">
    <property type="entry name" value="Protein disulfide-isomerase A4"/>
    <property type="match status" value="1"/>
</dbReference>
<dbReference type="InterPro" id="IPR036249">
    <property type="entry name" value="Thioredoxin-like_sf"/>
</dbReference>
<evidence type="ECO:0000256" key="8">
    <source>
        <dbReference type="ARBA" id="ARBA00022824"/>
    </source>
</evidence>
<evidence type="ECO:0000256" key="1">
    <source>
        <dbReference type="ARBA" id="ARBA00001182"/>
    </source>
</evidence>
<dbReference type="InterPro" id="IPR013766">
    <property type="entry name" value="Thioredoxin_domain"/>
</dbReference>
<keyword evidence="9 12" id="KW-1015">Disulfide bond</keyword>
<feature type="domain" description="Thioredoxin" evidence="16">
    <location>
        <begin position="20"/>
        <end position="137"/>
    </location>
</feature>
<dbReference type="CDD" id="cd02961">
    <property type="entry name" value="PDI_a_family"/>
    <property type="match status" value="1"/>
</dbReference>
<evidence type="ECO:0000256" key="5">
    <source>
        <dbReference type="ARBA" id="ARBA00012723"/>
    </source>
</evidence>
<dbReference type="PANTHER" id="PTHR18929:SF132">
    <property type="entry name" value="PROTEIN DISULFIDE-ISOMERASE A3"/>
    <property type="match status" value="1"/>
</dbReference>
<dbReference type="InterPro" id="IPR005788">
    <property type="entry name" value="PDI_thioredoxin-like_dom"/>
</dbReference>
<evidence type="ECO:0000256" key="7">
    <source>
        <dbReference type="ARBA" id="ARBA00022737"/>
    </source>
</evidence>
<keyword evidence="18" id="KW-1185">Reference proteome</keyword>
<evidence type="ECO:0000256" key="12">
    <source>
        <dbReference type="PIRSR" id="PIRSR605792-51"/>
    </source>
</evidence>
<keyword evidence="10 14" id="KW-0413">Isomerase</keyword>
<evidence type="ECO:0000256" key="4">
    <source>
        <dbReference type="ARBA" id="ARBA00006347"/>
    </source>
</evidence>
<comment type="subcellular location">
    <subcellularLocation>
        <location evidence="3">Endoplasmic reticulum lumen</location>
    </subcellularLocation>
</comment>
<keyword evidence="8" id="KW-0256">Endoplasmic reticulum</keyword>
<reference evidence="17" key="1">
    <citation type="submission" date="2020-10" db="EMBL/GenBank/DDBJ databases">
        <authorList>
            <person name="Roach M.J.R."/>
        </authorList>
    </citation>
    <scope>NUCLEOTIDE SEQUENCE</scope>
    <source>
        <strain evidence="17">CBS 1945</strain>
    </source>
</reference>
<feature type="region of interest" description="Disordered" evidence="15">
    <location>
        <begin position="494"/>
        <end position="516"/>
    </location>
</feature>
<evidence type="ECO:0000256" key="11">
    <source>
        <dbReference type="ARBA" id="ARBA00023284"/>
    </source>
</evidence>
<dbReference type="EMBL" id="CP064814">
    <property type="protein sequence ID" value="QPG75308.1"/>
    <property type="molecule type" value="Genomic_DNA"/>
</dbReference>
<comment type="function">
    <text evidence="2">Participates in the folding of proteins containing disulfide bonds, may be involved in glycosylation, prolyl hydroxylation and triglyceride transfer.</text>
</comment>
<dbReference type="AlphaFoldDB" id="A0A875S2X6"/>
<dbReference type="RefSeq" id="XP_038778873.1">
    <property type="nucleotide sequence ID" value="XM_038922945.1"/>
</dbReference>
<dbReference type="NCBIfam" id="TIGR01130">
    <property type="entry name" value="ER_PDI_fam"/>
    <property type="match status" value="1"/>
</dbReference>
<dbReference type="OrthoDB" id="427280at2759"/>
<sequence>MLFTSLVSLLVTSLSVVRGEDSAAVAPEDSAVVSLNADNFEDFVSQHPVVLAEFFAPWCGHCKHLGPEFVAAADVLSKKDIPLAQVDCTEERDLCSKYEVRGYPTLKVFRGSPSDYSDYNGQRKSDSIINYMTKQTLPAVSVYEDAADLLEAISEVKDSFILQVLPKGVTVGNGTFYEIADAQRDLFSFATTSNEEYVKKYAPKSGKKPGYVIFRPDEEISDASVYDDKLIDEEHLNKFIEVETKPLLGELDGSSFRSYMGANLPLAYYFYNDLTQRDEIKPLLSKLAKTYRGKMNFVALDATKYGVHSQNLNMEEKFPLFSIHDIPSNLKYGISQEKELNNKDISSFVTKFFAEKLEPIVKSEPIPDTQNSSVYHLVGYEYEKIVASPKDVFVKYYAPWCGHCKRLAPIYESLADLYAEDDKASGKVLLAEIDHTANDINGVDIQGYPTLILYPADGSDPVLFEGQRTLEGMADFIKENGSTGVDGTALYVKQQENSKDEENEDEDEEVEAEEEKVAKLVEKIEKAQKPVADVAEKVKAAAGSIGQKIQEKYEQAKDLLLAKKEEWTEKLQGVQKAPEEEEDHDEL</sequence>
<dbReference type="NCBIfam" id="TIGR01126">
    <property type="entry name" value="pdi_dom"/>
    <property type="match status" value="1"/>
</dbReference>
<dbReference type="CDD" id="cd02995">
    <property type="entry name" value="PDI_a_PDI_a'_C"/>
    <property type="match status" value="1"/>
</dbReference>
<evidence type="ECO:0000259" key="16">
    <source>
        <dbReference type="PROSITE" id="PS51352"/>
    </source>
</evidence>
<feature type="signal peptide" evidence="14">
    <location>
        <begin position="1"/>
        <end position="19"/>
    </location>
</feature>
<feature type="chain" id="PRO_5034965570" description="Protein disulfide-isomerase" evidence="14">
    <location>
        <begin position="20"/>
        <end position="587"/>
    </location>
</feature>
<dbReference type="GO" id="GO:0034976">
    <property type="term" value="P:response to endoplasmic reticulum stress"/>
    <property type="evidence" value="ECO:0007669"/>
    <property type="project" value="TreeGrafter"/>
</dbReference>
<dbReference type="CDD" id="cd02981">
    <property type="entry name" value="PDI_b_family"/>
    <property type="match status" value="1"/>
</dbReference>
<dbReference type="GeneID" id="62196061"/>
<keyword evidence="6 14" id="KW-0732">Signal</keyword>
<organism evidence="17 18">
    <name type="scientific">Eeniella nana</name>
    <name type="common">Yeast</name>
    <name type="synonym">Brettanomyces nanus</name>
    <dbReference type="NCBI Taxonomy" id="13502"/>
    <lineage>
        <taxon>Eukaryota</taxon>
        <taxon>Fungi</taxon>
        <taxon>Dikarya</taxon>
        <taxon>Ascomycota</taxon>
        <taxon>Saccharomycotina</taxon>
        <taxon>Pichiomycetes</taxon>
        <taxon>Pichiales</taxon>
        <taxon>Pichiaceae</taxon>
        <taxon>Brettanomyces</taxon>
    </lineage>
</organism>
<evidence type="ECO:0000313" key="18">
    <source>
        <dbReference type="Proteomes" id="UP000662931"/>
    </source>
</evidence>
<dbReference type="Pfam" id="PF00085">
    <property type="entry name" value="Thioredoxin"/>
    <property type="match status" value="2"/>
</dbReference>
<dbReference type="KEGG" id="bnn:FOA43_002660"/>
<dbReference type="CDD" id="cd02982">
    <property type="entry name" value="PDI_b'_family"/>
    <property type="match status" value="1"/>
</dbReference>
<evidence type="ECO:0000256" key="9">
    <source>
        <dbReference type="ARBA" id="ARBA00023157"/>
    </source>
</evidence>
<evidence type="ECO:0000256" key="15">
    <source>
        <dbReference type="SAM" id="MobiDB-lite"/>
    </source>
</evidence>
<evidence type="ECO:0000256" key="6">
    <source>
        <dbReference type="ARBA" id="ARBA00022729"/>
    </source>
</evidence>
<keyword evidence="11 12" id="KW-0676">Redox-active center</keyword>
<dbReference type="PROSITE" id="PS00194">
    <property type="entry name" value="THIOREDOXIN_1"/>
    <property type="match status" value="2"/>
</dbReference>
<dbReference type="GO" id="GO:0005788">
    <property type="term" value="C:endoplasmic reticulum lumen"/>
    <property type="evidence" value="ECO:0007669"/>
    <property type="project" value="UniProtKB-SubCell"/>
</dbReference>
<protein>
    <recommendedName>
        <fullName evidence="5 14">Protein disulfide-isomerase</fullName>
        <ecNumber evidence="5 14">5.3.4.1</ecNumber>
    </recommendedName>
</protein>
<feature type="disulfide bond" description="Redox-active" evidence="12">
    <location>
        <begin position="401"/>
        <end position="404"/>
    </location>
</feature>
<evidence type="ECO:0000256" key="13">
    <source>
        <dbReference type="RuleBase" id="RU004208"/>
    </source>
</evidence>
<dbReference type="SUPFAM" id="SSF52833">
    <property type="entry name" value="Thioredoxin-like"/>
    <property type="match status" value="4"/>
</dbReference>
<evidence type="ECO:0000313" key="17">
    <source>
        <dbReference type="EMBL" id="QPG75308.1"/>
    </source>
</evidence>
<dbReference type="Gene3D" id="3.40.30.10">
    <property type="entry name" value="Glutaredoxin"/>
    <property type="match status" value="4"/>
</dbReference>
<evidence type="ECO:0000256" key="10">
    <source>
        <dbReference type="ARBA" id="ARBA00023235"/>
    </source>
</evidence>